<evidence type="ECO:0000313" key="2">
    <source>
        <dbReference type="EMBL" id="RPE72013.1"/>
    </source>
</evidence>
<evidence type="ECO:0000256" key="1">
    <source>
        <dbReference type="SAM" id="Phobius"/>
    </source>
</evidence>
<keyword evidence="1" id="KW-0472">Membrane</keyword>
<dbReference type="AlphaFoldDB" id="A0A3N4UNK2"/>
<dbReference type="EMBL" id="RKQK01000001">
    <property type="protein sequence ID" value="RPE72013.1"/>
    <property type="molecule type" value="Genomic_DNA"/>
</dbReference>
<feature type="transmembrane region" description="Helical" evidence="1">
    <location>
        <begin position="29"/>
        <end position="47"/>
    </location>
</feature>
<dbReference type="RefSeq" id="WP_123792173.1">
    <property type="nucleotide sequence ID" value="NZ_RKQK01000001.1"/>
</dbReference>
<organism evidence="2 3">
    <name type="scientific">Pacificibacter maritimus</name>
    <dbReference type="NCBI Taxonomy" id="762213"/>
    <lineage>
        <taxon>Bacteria</taxon>
        <taxon>Pseudomonadati</taxon>
        <taxon>Pseudomonadota</taxon>
        <taxon>Alphaproteobacteria</taxon>
        <taxon>Rhodobacterales</taxon>
        <taxon>Roseobacteraceae</taxon>
        <taxon>Pacificibacter</taxon>
    </lineage>
</organism>
<dbReference type="Proteomes" id="UP000269689">
    <property type="component" value="Unassembled WGS sequence"/>
</dbReference>
<proteinExistence type="predicted"/>
<feature type="transmembrane region" description="Helical" evidence="1">
    <location>
        <begin position="53"/>
        <end position="75"/>
    </location>
</feature>
<accession>A0A3N4UNK2</accession>
<evidence type="ECO:0000313" key="3">
    <source>
        <dbReference type="Proteomes" id="UP000269689"/>
    </source>
</evidence>
<keyword evidence="3" id="KW-1185">Reference proteome</keyword>
<dbReference type="OrthoDB" id="7862519at2"/>
<gene>
    <name evidence="2" type="ORF">EDD53_1150</name>
</gene>
<sequence length="172" mass="18396">MSDLGTDQPVQSAETTPLYRLSATIARRVSAVAILAVLGLLLLWILVSTPPAAVAGKAFLALMGGLALWGAARLWQATGVDILMTEDDLREENGRILCTMDQIERVERGTFAFKPSNGFVVVLKDKSARAWAPGLWWRMGRRIGVGGVTAAGAGKAMADVLAARITYDGRLD</sequence>
<keyword evidence="1" id="KW-1133">Transmembrane helix</keyword>
<comment type="caution">
    <text evidence="2">The sequence shown here is derived from an EMBL/GenBank/DDBJ whole genome shotgun (WGS) entry which is preliminary data.</text>
</comment>
<name>A0A3N4UNK2_9RHOB</name>
<evidence type="ECO:0008006" key="4">
    <source>
        <dbReference type="Google" id="ProtNLM"/>
    </source>
</evidence>
<protein>
    <recommendedName>
        <fullName evidence="4">PH (Pleckstrin Homology) domain-containing protein</fullName>
    </recommendedName>
</protein>
<reference evidence="2 3" key="1">
    <citation type="submission" date="2018-11" db="EMBL/GenBank/DDBJ databases">
        <title>Genomic Encyclopedia of Type Strains, Phase IV (KMG-IV): sequencing the most valuable type-strain genomes for metagenomic binning, comparative biology and taxonomic classification.</title>
        <authorList>
            <person name="Goeker M."/>
        </authorList>
    </citation>
    <scope>NUCLEOTIDE SEQUENCE [LARGE SCALE GENOMIC DNA]</scope>
    <source>
        <strain evidence="2 3">DSM 104731</strain>
    </source>
</reference>
<keyword evidence="1" id="KW-0812">Transmembrane</keyword>